<dbReference type="EMBL" id="FMUB01000009">
    <property type="protein sequence ID" value="SCX27191.1"/>
    <property type="molecule type" value="Genomic_DNA"/>
</dbReference>
<dbReference type="STRING" id="1502745.SAMN02799620_04241"/>
<feature type="transmembrane region" description="Helical" evidence="2">
    <location>
        <begin position="106"/>
        <end position="126"/>
    </location>
</feature>
<evidence type="ECO:0000256" key="1">
    <source>
        <dbReference type="SAM" id="MobiDB-lite"/>
    </source>
</evidence>
<evidence type="ECO:0000313" key="3">
    <source>
        <dbReference type="EMBL" id="SCX27191.1"/>
    </source>
</evidence>
<dbReference type="AlphaFoldDB" id="A0A1G4WPX7"/>
<keyword evidence="2" id="KW-0812">Transmembrane</keyword>
<accession>A0A1G4WPX7</accession>
<evidence type="ECO:0000256" key="2">
    <source>
        <dbReference type="SAM" id="Phobius"/>
    </source>
</evidence>
<keyword evidence="2" id="KW-0472">Membrane</keyword>
<dbReference type="InterPro" id="IPR010699">
    <property type="entry name" value="DUF1275"/>
</dbReference>
<reference evidence="4" key="1">
    <citation type="submission" date="2016-10" db="EMBL/GenBank/DDBJ databases">
        <authorList>
            <person name="Varghese N."/>
            <person name="Submissions S."/>
        </authorList>
    </citation>
    <scope>NUCLEOTIDE SEQUENCE [LARGE SCALE GENOMIC DNA]</scope>
    <source>
        <strain evidence="4">UNC267MFSha1.1M11</strain>
    </source>
</reference>
<gene>
    <name evidence="3" type="ORF">SAMN02799620_04241</name>
</gene>
<dbReference type="Proteomes" id="UP000199707">
    <property type="component" value="Unassembled WGS sequence"/>
</dbReference>
<feature type="transmembrane region" description="Helical" evidence="2">
    <location>
        <begin position="138"/>
        <end position="156"/>
    </location>
</feature>
<evidence type="ECO:0000313" key="4">
    <source>
        <dbReference type="Proteomes" id="UP000199707"/>
    </source>
</evidence>
<dbReference type="PANTHER" id="PTHR37314:SF4">
    <property type="entry name" value="UPF0700 TRANSMEMBRANE PROTEIN YOAK"/>
    <property type="match status" value="1"/>
</dbReference>
<name>A0A1G4WPX7_9MYCO</name>
<feature type="transmembrane region" description="Helical" evidence="2">
    <location>
        <begin position="219"/>
        <end position="239"/>
    </location>
</feature>
<keyword evidence="2" id="KW-1133">Transmembrane helix</keyword>
<organism evidence="3 4">
    <name type="scientific">Mycolicibacterium fluoranthenivorans</name>
    <dbReference type="NCBI Taxonomy" id="258505"/>
    <lineage>
        <taxon>Bacteria</taxon>
        <taxon>Bacillati</taxon>
        <taxon>Actinomycetota</taxon>
        <taxon>Actinomycetes</taxon>
        <taxon>Mycobacteriales</taxon>
        <taxon>Mycobacteriaceae</taxon>
        <taxon>Mycolicibacterium</taxon>
    </lineage>
</organism>
<dbReference type="PANTHER" id="PTHR37314">
    <property type="entry name" value="SLR0142 PROTEIN"/>
    <property type="match status" value="1"/>
</dbReference>
<dbReference type="Pfam" id="PF06912">
    <property type="entry name" value="DUF1275"/>
    <property type="match status" value="1"/>
</dbReference>
<sequence>MSPGGQERSDPGIGTGGQERSDPGIGTGGQERSDPGIGTGGQERSDPGIDDTARTRTLWFALLLTVTNGFMDAHTYSVRGHVFANVQTGNVIFFALDISQRHVAEAMAHVWPIVAFIAGVSVAAHIKSGRAERHLPHPLRWTMGVQVLALVIIGFVPSSVPHSYVTVPISFLAAVQIGLFRNIGDLAYLPVATTGNLMRFVEAGYDGLVDHKPGALKAWGIYAVLIGAFAAGAVLGAVLSRAWEVHAIWVAAGILAVTLVLFIVDRDAWQ</sequence>
<feature type="transmembrane region" description="Helical" evidence="2">
    <location>
        <begin position="162"/>
        <end position="180"/>
    </location>
</feature>
<protein>
    <submittedName>
        <fullName evidence="3">Uncharacterized membrane protein YoaK, UPF0700 family</fullName>
    </submittedName>
</protein>
<feature type="region of interest" description="Disordered" evidence="1">
    <location>
        <begin position="1"/>
        <end position="50"/>
    </location>
</feature>
<feature type="transmembrane region" description="Helical" evidence="2">
    <location>
        <begin position="245"/>
        <end position="264"/>
    </location>
</feature>
<proteinExistence type="predicted"/>